<dbReference type="WBParaSite" id="PS1159_v2.g17590.t1">
    <property type="protein sequence ID" value="PS1159_v2.g17590.t1"/>
    <property type="gene ID" value="PS1159_v2.g17590"/>
</dbReference>
<proteinExistence type="predicted"/>
<sequence>MELNLVESTSESALIIIENSAASVSIGGSMSETYFQFETWVTQMWQYFFRSLYFIVPIAGVSLNLYVLKKLRKIARINVYRFETSSALPLCAMSICDSLCLISQFAQAIFHMIVNWRISSYTSTEDLHKLSLFCKIDMFIMHATSAYSVWCWLMLSVLRYTAVFHPFKYRTIWRQPRNALLIIAASSCTLELWILVLVSYLPEERSCIESPTANIVTAQAGHLMDVLFAYVIPSFIRILLDGIVLSHCYRPNIIEVPVFERRYGISSASGQALLISNENKNPISLILSLPRQSISYKREQFCKKKNSMIMRSLIISALNLCCNLPSHVLRAVWTLESAPQMNETLMSFLEAISQLLYFGQFTCNAFYLSTTIYETSTAPTKTYSTTNHSKINVSKYLDNEEV</sequence>
<protein>
    <submittedName>
        <fullName evidence="2">G-protein coupled receptors family 1 profile domain-containing protein</fullName>
    </submittedName>
</protein>
<evidence type="ECO:0000313" key="1">
    <source>
        <dbReference type="Proteomes" id="UP000887580"/>
    </source>
</evidence>
<dbReference type="Proteomes" id="UP000887580">
    <property type="component" value="Unplaced"/>
</dbReference>
<evidence type="ECO:0000313" key="2">
    <source>
        <dbReference type="WBParaSite" id="PS1159_v2.g17590.t1"/>
    </source>
</evidence>
<organism evidence="1 2">
    <name type="scientific">Panagrolaimus sp. PS1159</name>
    <dbReference type="NCBI Taxonomy" id="55785"/>
    <lineage>
        <taxon>Eukaryota</taxon>
        <taxon>Metazoa</taxon>
        <taxon>Ecdysozoa</taxon>
        <taxon>Nematoda</taxon>
        <taxon>Chromadorea</taxon>
        <taxon>Rhabditida</taxon>
        <taxon>Tylenchina</taxon>
        <taxon>Panagrolaimomorpha</taxon>
        <taxon>Panagrolaimoidea</taxon>
        <taxon>Panagrolaimidae</taxon>
        <taxon>Panagrolaimus</taxon>
    </lineage>
</organism>
<name>A0AC35FJJ5_9BILA</name>
<reference evidence="2" key="1">
    <citation type="submission" date="2022-11" db="UniProtKB">
        <authorList>
            <consortium name="WormBaseParasite"/>
        </authorList>
    </citation>
    <scope>IDENTIFICATION</scope>
</reference>
<accession>A0AC35FJJ5</accession>